<protein>
    <recommendedName>
        <fullName evidence="3">Dihydrofolate reductase</fullName>
        <ecNumber evidence="2">1.5.1.3</ecNumber>
    </recommendedName>
</protein>
<comment type="caution">
    <text evidence="9">The sequence shown here is derived from an EMBL/GenBank/DDBJ whole genome shotgun (WGS) entry which is preliminary data.</text>
</comment>
<name>A0AAV5RML5_STABA</name>
<evidence type="ECO:0000256" key="5">
    <source>
        <dbReference type="ARBA" id="ARBA00022857"/>
    </source>
</evidence>
<dbReference type="SUPFAM" id="SSF53597">
    <property type="entry name" value="Dihydrofolate reductase-like"/>
    <property type="match status" value="1"/>
</dbReference>
<dbReference type="GO" id="GO:0004146">
    <property type="term" value="F:dihydrofolate reductase activity"/>
    <property type="evidence" value="ECO:0007669"/>
    <property type="project" value="UniProtKB-EC"/>
</dbReference>
<dbReference type="InterPro" id="IPR012259">
    <property type="entry name" value="DHFR"/>
</dbReference>
<sequence length="187" mass="21211">MTQSRSVSLILAATDPAFGIGRKGQLPWHLKGEMKYFKQVTTDSTVIMGRKTWYSIPVEYRPLVNRKNVVISRDPSACYGTGVLACTSVESALGQCDKNKSIFVIGGAEIYKACLPYADKMFITLIKDESNKIKCDTFFRFNQNEWQMQPSERLKEALGKDVDIPDNCSVTEDGLEYTFTLWERRNV</sequence>
<evidence type="ECO:0000256" key="1">
    <source>
        <dbReference type="ARBA" id="ARBA00004903"/>
    </source>
</evidence>
<dbReference type="Proteomes" id="UP001362899">
    <property type="component" value="Unassembled WGS sequence"/>
</dbReference>
<evidence type="ECO:0000256" key="7">
    <source>
        <dbReference type="RuleBase" id="RU004474"/>
    </source>
</evidence>
<dbReference type="GO" id="GO:0006730">
    <property type="term" value="P:one-carbon metabolic process"/>
    <property type="evidence" value="ECO:0007669"/>
    <property type="project" value="UniProtKB-KW"/>
</dbReference>
<dbReference type="PROSITE" id="PS51330">
    <property type="entry name" value="DHFR_2"/>
    <property type="match status" value="1"/>
</dbReference>
<evidence type="ECO:0000313" key="9">
    <source>
        <dbReference type="EMBL" id="GMM52764.1"/>
    </source>
</evidence>
<evidence type="ECO:0000256" key="4">
    <source>
        <dbReference type="ARBA" id="ARBA00022563"/>
    </source>
</evidence>
<dbReference type="Gene3D" id="3.40.430.10">
    <property type="entry name" value="Dihydrofolate Reductase, subunit A"/>
    <property type="match status" value="1"/>
</dbReference>
<accession>A0AAV5RML5</accession>
<dbReference type="GO" id="GO:0046655">
    <property type="term" value="P:folic acid metabolic process"/>
    <property type="evidence" value="ECO:0007669"/>
    <property type="project" value="TreeGrafter"/>
</dbReference>
<dbReference type="GO" id="GO:0050661">
    <property type="term" value="F:NADP binding"/>
    <property type="evidence" value="ECO:0007669"/>
    <property type="project" value="InterPro"/>
</dbReference>
<dbReference type="Pfam" id="PF00186">
    <property type="entry name" value="DHFR_1"/>
    <property type="match status" value="1"/>
</dbReference>
<dbReference type="InterPro" id="IPR024072">
    <property type="entry name" value="DHFR-like_dom_sf"/>
</dbReference>
<dbReference type="AlphaFoldDB" id="A0AAV5RML5"/>
<reference evidence="9 10" key="1">
    <citation type="journal article" date="2023" name="Elife">
        <title>Identification of key yeast species and microbe-microbe interactions impacting larval growth of Drosophila in the wild.</title>
        <authorList>
            <person name="Mure A."/>
            <person name="Sugiura Y."/>
            <person name="Maeda R."/>
            <person name="Honda K."/>
            <person name="Sakurai N."/>
            <person name="Takahashi Y."/>
            <person name="Watada M."/>
            <person name="Katoh T."/>
            <person name="Gotoh A."/>
            <person name="Gotoh Y."/>
            <person name="Taniguchi I."/>
            <person name="Nakamura K."/>
            <person name="Hayashi T."/>
            <person name="Katayama T."/>
            <person name="Uemura T."/>
            <person name="Hattori Y."/>
        </authorList>
    </citation>
    <scope>NUCLEOTIDE SEQUENCE [LARGE SCALE GENOMIC DNA]</scope>
    <source>
        <strain evidence="9 10">SB-73</strain>
    </source>
</reference>
<dbReference type="CDD" id="cd00209">
    <property type="entry name" value="DHFR"/>
    <property type="match status" value="1"/>
</dbReference>
<dbReference type="PROSITE" id="PS00075">
    <property type="entry name" value="DHFR_1"/>
    <property type="match status" value="1"/>
</dbReference>
<dbReference type="PANTHER" id="PTHR48069:SF3">
    <property type="entry name" value="DIHYDROFOLATE REDUCTASE"/>
    <property type="match status" value="1"/>
</dbReference>
<evidence type="ECO:0000256" key="2">
    <source>
        <dbReference type="ARBA" id="ARBA00012856"/>
    </source>
</evidence>
<dbReference type="InterPro" id="IPR001796">
    <property type="entry name" value="DHFR_dom"/>
</dbReference>
<evidence type="ECO:0000256" key="3">
    <source>
        <dbReference type="ARBA" id="ARBA00018886"/>
    </source>
</evidence>
<dbReference type="GO" id="GO:0005739">
    <property type="term" value="C:mitochondrion"/>
    <property type="evidence" value="ECO:0007669"/>
    <property type="project" value="TreeGrafter"/>
</dbReference>
<comment type="similarity">
    <text evidence="7">Belongs to the dihydrofolate reductase family.</text>
</comment>
<keyword evidence="4" id="KW-0554">One-carbon metabolism</keyword>
<comment type="pathway">
    <text evidence="1">Cofactor biosynthesis; tetrahydrofolate biosynthesis; 5,6,7,8-tetrahydrofolate from 7,8-dihydrofolate: step 1/1.</text>
</comment>
<organism evidence="9 10">
    <name type="scientific">Starmerella bacillaris</name>
    <name type="common">Yeast</name>
    <name type="synonym">Candida zemplinina</name>
    <dbReference type="NCBI Taxonomy" id="1247836"/>
    <lineage>
        <taxon>Eukaryota</taxon>
        <taxon>Fungi</taxon>
        <taxon>Dikarya</taxon>
        <taxon>Ascomycota</taxon>
        <taxon>Saccharomycotina</taxon>
        <taxon>Dipodascomycetes</taxon>
        <taxon>Dipodascales</taxon>
        <taxon>Trichomonascaceae</taxon>
        <taxon>Starmerella</taxon>
    </lineage>
</organism>
<feature type="domain" description="DHFR" evidence="8">
    <location>
        <begin position="6"/>
        <end position="184"/>
    </location>
</feature>
<keyword evidence="5" id="KW-0521">NADP</keyword>
<keyword evidence="6" id="KW-0560">Oxidoreductase</keyword>
<dbReference type="GO" id="GO:0046452">
    <property type="term" value="P:dihydrofolate metabolic process"/>
    <property type="evidence" value="ECO:0007669"/>
    <property type="project" value="TreeGrafter"/>
</dbReference>
<gene>
    <name evidence="9" type="ORF">DASB73_037270</name>
</gene>
<dbReference type="EMBL" id="BTGC01000008">
    <property type="protein sequence ID" value="GMM52764.1"/>
    <property type="molecule type" value="Genomic_DNA"/>
</dbReference>
<evidence type="ECO:0000259" key="8">
    <source>
        <dbReference type="PROSITE" id="PS51330"/>
    </source>
</evidence>
<proteinExistence type="inferred from homology"/>
<evidence type="ECO:0000313" key="10">
    <source>
        <dbReference type="Proteomes" id="UP001362899"/>
    </source>
</evidence>
<dbReference type="EC" id="1.5.1.3" evidence="2"/>
<dbReference type="PRINTS" id="PR00070">
    <property type="entry name" value="DHFR"/>
</dbReference>
<keyword evidence="10" id="KW-1185">Reference proteome</keyword>
<dbReference type="InterPro" id="IPR017925">
    <property type="entry name" value="DHFR_CS"/>
</dbReference>
<dbReference type="PANTHER" id="PTHR48069">
    <property type="entry name" value="DIHYDROFOLATE REDUCTASE"/>
    <property type="match status" value="1"/>
</dbReference>
<dbReference type="GO" id="GO:0046654">
    <property type="term" value="P:tetrahydrofolate biosynthetic process"/>
    <property type="evidence" value="ECO:0007669"/>
    <property type="project" value="InterPro"/>
</dbReference>
<evidence type="ECO:0000256" key="6">
    <source>
        <dbReference type="ARBA" id="ARBA00023002"/>
    </source>
</evidence>